<evidence type="ECO:0000256" key="1">
    <source>
        <dbReference type="ARBA" id="ARBA00004442"/>
    </source>
</evidence>
<dbReference type="AlphaFoldDB" id="A0A3S9VUL6"/>
<dbReference type="InterPro" id="IPR033985">
    <property type="entry name" value="SusD-like_N"/>
</dbReference>
<dbReference type="EMBL" id="CP032819">
    <property type="protein sequence ID" value="AZS30242.1"/>
    <property type="molecule type" value="Genomic_DNA"/>
</dbReference>
<gene>
    <name evidence="8" type="ORF">D8S85_12270</name>
</gene>
<dbReference type="Pfam" id="PF07980">
    <property type="entry name" value="SusD_RagB"/>
    <property type="match status" value="1"/>
</dbReference>
<feature type="domain" description="RagB/SusD" evidence="6">
    <location>
        <begin position="368"/>
        <end position="519"/>
    </location>
</feature>
<evidence type="ECO:0000256" key="4">
    <source>
        <dbReference type="ARBA" id="ARBA00023136"/>
    </source>
</evidence>
<dbReference type="Pfam" id="PF14322">
    <property type="entry name" value="SusD-like_3"/>
    <property type="match status" value="1"/>
</dbReference>
<reference evidence="8 9" key="1">
    <citation type="submission" date="2018-10" db="EMBL/GenBank/DDBJ databases">
        <title>Butyricimonas faecalis sp. nov., isolated from human faeces and emended description of the genus Butyricimonas.</title>
        <authorList>
            <person name="Le Roy T."/>
            <person name="Van der Smissen P."/>
            <person name="Paquot A."/>
            <person name="Delzenne N."/>
            <person name="Muccioli G."/>
            <person name="Collet J.-F."/>
            <person name="Cani P.D."/>
        </authorList>
    </citation>
    <scope>NUCLEOTIDE SEQUENCE [LARGE SCALE GENOMIC DNA]</scope>
    <source>
        <strain evidence="8 9">H184</strain>
    </source>
</reference>
<evidence type="ECO:0000313" key="9">
    <source>
        <dbReference type="Proteomes" id="UP000270673"/>
    </source>
</evidence>
<evidence type="ECO:0000259" key="6">
    <source>
        <dbReference type="Pfam" id="PF07980"/>
    </source>
</evidence>
<dbReference type="GO" id="GO:0009279">
    <property type="term" value="C:cell outer membrane"/>
    <property type="evidence" value="ECO:0007669"/>
    <property type="project" value="UniProtKB-SubCell"/>
</dbReference>
<keyword evidence="5" id="KW-0998">Cell outer membrane</keyword>
<dbReference type="Proteomes" id="UP000270673">
    <property type="component" value="Chromosome"/>
</dbReference>
<comment type="subcellular location">
    <subcellularLocation>
        <location evidence="1">Cell outer membrane</location>
    </subcellularLocation>
</comment>
<comment type="similarity">
    <text evidence="2">Belongs to the SusD family.</text>
</comment>
<evidence type="ECO:0000256" key="2">
    <source>
        <dbReference type="ARBA" id="ARBA00006275"/>
    </source>
</evidence>
<evidence type="ECO:0000256" key="5">
    <source>
        <dbReference type="ARBA" id="ARBA00023237"/>
    </source>
</evidence>
<name>A0A3S9VUL6_9BACT</name>
<keyword evidence="3" id="KW-0732">Signal</keyword>
<dbReference type="RefSeq" id="WP_127075129.1">
    <property type="nucleotide sequence ID" value="NZ_CP032819.1"/>
</dbReference>
<dbReference type="SUPFAM" id="SSF48452">
    <property type="entry name" value="TPR-like"/>
    <property type="match status" value="1"/>
</dbReference>
<evidence type="ECO:0000259" key="7">
    <source>
        <dbReference type="Pfam" id="PF14322"/>
    </source>
</evidence>
<dbReference type="InterPro" id="IPR011990">
    <property type="entry name" value="TPR-like_helical_dom_sf"/>
</dbReference>
<dbReference type="InterPro" id="IPR012944">
    <property type="entry name" value="SusD_RagB_dom"/>
</dbReference>
<dbReference type="Gene3D" id="1.25.40.390">
    <property type="match status" value="1"/>
</dbReference>
<dbReference type="KEGG" id="buy:D8S85_12270"/>
<evidence type="ECO:0000256" key="3">
    <source>
        <dbReference type="ARBA" id="ARBA00022729"/>
    </source>
</evidence>
<sequence>MKKGVLIYIFGVLALGLGACGDFLEEYSQNQRYATTAQDLDELLRGECFMQWTNLSSNTQETMSFSSGLTMNYPWLHVMDDDAEEFVDGGLAYTSNYPRNVLGSFYHWGADPFLTLENDQYRDNDWERFYKSIGVLNSIIYMADEFRSKEEDIELLNRVEGEARFLRAGYYFLLVNIYGMPYCKATASRDAGVPLKITEYIEDKYFSRSSVEAVYSQIVTDLKRAAVCLEGIVPSSTLRVGKVAANALLSRVYLYMEEYEACIAAADEAMSGTYSVMDLNSWTDGQNVISWTSPETIFTQGGNAVVSTFLSSSNVWVQQNGNWVEQAQALSYQVSEDLLQCYDDGDLRRTAFFKNSLHAAIPDKYKTWADYNDNDEIGADFLIRLPEVILNKAEALAMLNRDGDAKTELQKLRSKRFALAPAITETGGALIDFIRDERRRELCFEGHRWFDLRRYAVNSIHPLPDNFTIRHRNNAYEANSQTWYEDGYYKLNAYTRDRAAWIIPIPNYAIEFNRGELQNEIRPNRELQRD</sequence>
<dbReference type="PROSITE" id="PS51257">
    <property type="entry name" value="PROKAR_LIPOPROTEIN"/>
    <property type="match status" value="1"/>
</dbReference>
<dbReference type="CDD" id="cd08977">
    <property type="entry name" value="SusD"/>
    <property type="match status" value="1"/>
</dbReference>
<organism evidence="8 9">
    <name type="scientific">Butyricimonas faecalis</name>
    <dbReference type="NCBI Taxonomy" id="2093856"/>
    <lineage>
        <taxon>Bacteria</taxon>
        <taxon>Pseudomonadati</taxon>
        <taxon>Bacteroidota</taxon>
        <taxon>Bacteroidia</taxon>
        <taxon>Bacteroidales</taxon>
        <taxon>Odoribacteraceae</taxon>
        <taxon>Butyricimonas</taxon>
    </lineage>
</organism>
<evidence type="ECO:0000313" key="8">
    <source>
        <dbReference type="EMBL" id="AZS30242.1"/>
    </source>
</evidence>
<proteinExistence type="inferred from homology"/>
<keyword evidence="9" id="KW-1185">Reference proteome</keyword>
<feature type="domain" description="SusD-like N-terminal" evidence="7">
    <location>
        <begin position="115"/>
        <end position="254"/>
    </location>
</feature>
<dbReference type="OrthoDB" id="630434at2"/>
<accession>A0A3S9VUL6</accession>
<keyword evidence="4" id="KW-0472">Membrane</keyword>
<protein>
    <submittedName>
        <fullName evidence="8">RagB/SusD family nutrient uptake outer membrane protein</fullName>
    </submittedName>
</protein>